<dbReference type="PANTHER" id="PTHR10055:SF8">
    <property type="entry name" value="TRYPTOPHAN--TRNA LIGASE"/>
    <property type="match status" value="1"/>
</dbReference>
<dbReference type="VEuPathDB" id="TriTrypDB:TcCL_NonESM10232"/>
<dbReference type="PANTHER" id="PTHR10055">
    <property type="entry name" value="TRYPTOPHANYL-TRNA SYNTHETASE"/>
    <property type="match status" value="1"/>
</dbReference>
<comment type="caution">
    <text evidence="2">The sequence shown here is derived from an EMBL/GenBank/DDBJ whole genome shotgun (WGS) entry which is preliminary data.</text>
</comment>
<dbReference type="VEuPathDB" id="TriTrypDB:C3747_379g38"/>
<dbReference type="InterPro" id="IPR014729">
    <property type="entry name" value="Rossmann-like_a/b/a_fold"/>
</dbReference>
<dbReference type="Proteomes" id="UP000246121">
    <property type="component" value="Unassembled WGS sequence"/>
</dbReference>
<dbReference type="Gene3D" id="3.40.50.620">
    <property type="entry name" value="HUPs"/>
    <property type="match status" value="1"/>
</dbReference>
<keyword evidence="2" id="KW-0030">Aminoacyl-tRNA synthetase</keyword>
<keyword evidence="2" id="KW-0436">Ligase</keyword>
<evidence type="ECO:0000313" key="2">
    <source>
        <dbReference type="EMBL" id="PWU86847.1"/>
    </source>
</evidence>
<dbReference type="GO" id="GO:0004830">
    <property type="term" value="F:tryptophan-tRNA ligase activity"/>
    <property type="evidence" value="ECO:0007669"/>
    <property type="project" value="TreeGrafter"/>
</dbReference>
<dbReference type="EMBL" id="PRFA01000110">
    <property type="protein sequence ID" value="PWU86847.1"/>
    <property type="molecule type" value="Genomic_DNA"/>
</dbReference>
<evidence type="ECO:0000313" key="3">
    <source>
        <dbReference type="Proteomes" id="UP000246121"/>
    </source>
</evidence>
<organism evidence="2 3">
    <name type="scientific">Trypanosoma cruzi</name>
    <dbReference type="NCBI Taxonomy" id="5693"/>
    <lineage>
        <taxon>Eukaryota</taxon>
        <taxon>Discoba</taxon>
        <taxon>Euglenozoa</taxon>
        <taxon>Kinetoplastea</taxon>
        <taxon>Metakinetoplastina</taxon>
        <taxon>Trypanosomatida</taxon>
        <taxon>Trypanosomatidae</taxon>
        <taxon>Trypanosoma</taxon>
        <taxon>Schizotrypanum</taxon>
    </lineage>
</organism>
<evidence type="ECO:0000256" key="1">
    <source>
        <dbReference type="ARBA" id="ARBA00030268"/>
    </source>
</evidence>
<dbReference type="AlphaFoldDB" id="A0A2V2UR71"/>
<proteinExistence type="predicted"/>
<dbReference type="VEuPathDB" id="TriTrypDB:C4B63_110g49"/>
<dbReference type="VEuPathDB" id="TriTrypDB:TcG_09685"/>
<protein>
    <recommendedName>
        <fullName evidence="1">Tryptophanyl-tRNA synthetase</fullName>
    </recommendedName>
</protein>
<dbReference type="GO" id="GO:0006436">
    <property type="term" value="P:tryptophanyl-tRNA aminoacylation"/>
    <property type="evidence" value="ECO:0007669"/>
    <property type="project" value="TreeGrafter"/>
</dbReference>
<name>A0A2V2UR71_TRYCR</name>
<sequence length="171" mass="18949">MRRVSRFAAPLVCGGRSCATTRGHDASRTERKEDVVTPWGVAATGPRGVDYDRVLARFRSEPVDEPLLQRLEETCNGRGEHAQATSTAQEEAGRMALHHFFRRGIVFSHRDFGAALDCVRASFATGTHRRVLVHWSWTERAVDAHWPCHAVFIDAVPAGCARSSVGDPDNR</sequence>
<accession>A0A2V2UR71</accession>
<dbReference type="GO" id="GO:0005737">
    <property type="term" value="C:cytoplasm"/>
    <property type="evidence" value="ECO:0007669"/>
    <property type="project" value="TreeGrafter"/>
</dbReference>
<gene>
    <name evidence="2" type="ORF">C4B63_110g49</name>
</gene>
<dbReference type="VEuPathDB" id="TriTrypDB:TcBrA4_0138620"/>
<reference evidence="2 3" key="1">
    <citation type="journal article" date="2018" name="Microb. Genom.">
        <title>Expanding an expanded genome: long-read sequencing of Trypanosoma cruzi.</title>
        <authorList>
            <person name="Berna L."/>
            <person name="Rodriguez M."/>
            <person name="Chiribao M.L."/>
            <person name="Parodi-Talice A."/>
            <person name="Pita S."/>
            <person name="Rijo G."/>
            <person name="Alvarez-Valin F."/>
            <person name="Robello C."/>
        </authorList>
    </citation>
    <scope>NUCLEOTIDE SEQUENCE [LARGE SCALE GENOMIC DNA]</scope>
    <source>
        <strain evidence="2 3">Dm28c</strain>
    </source>
</reference>